<reference evidence="1" key="1">
    <citation type="submission" date="2023-05" db="EMBL/GenBank/DDBJ databases">
        <title>Nepenthes gracilis genome sequencing.</title>
        <authorList>
            <person name="Fukushima K."/>
        </authorList>
    </citation>
    <scope>NUCLEOTIDE SEQUENCE</scope>
    <source>
        <strain evidence="1">SING2019-196</strain>
    </source>
</reference>
<evidence type="ECO:0000313" key="2">
    <source>
        <dbReference type="Proteomes" id="UP001279734"/>
    </source>
</evidence>
<keyword evidence="2" id="KW-1185">Reference proteome</keyword>
<dbReference type="EMBL" id="BSYO01000033">
    <property type="protein sequence ID" value="GMH27749.1"/>
    <property type="molecule type" value="Genomic_DNA"/>
</dbReference>
<dbReference type="Gene3D" id="3.30.900.20">
    <property type="match status" value="1"/>
</dbReference>
<sequence length="266" mass="30338">MEDAEFEVTSSGINGSLIYNVVSDVLAFLLYMHQQIPSILQDMTLEFDVLQTEHKELVRIIAQGEVSASSRRKHFVRKREVKLAIRRVDKLMNTISDLQTAFQLIITEVPIIEEVILILGASPRRPQHVYEMYFSWGRMVPETSKELTKSRTTELLSRKVIRALISKGVGSSSYTGPYKLFLLVKAPVSFSMPLHFLPKRDLRYNKKIAPLRLRFKYGGCCQESYTSHCDSQIAISKLAATSEDLTWFQCRHVIKGLALKNQSPAE</sequence>
<dbReference type="AlphaFoldDB" id="A0AAD3Y582"/>
<dbReference type="PANTHER" id="PTHR15681">
    <property type="entry name" value="MAD2L1-BINDING PROTEIN"/>
    <property type="match status" value="1"/>
</dbReference>
<evidence type="ECO:0000313" key="1">
    <source>
        <dbReference type="EMBL" id="GMH27749.1"/>
    </source>
</evidence>
<organism evidence="1 2">
    <name type="scientific">Nepenthes gracilis</name>
    <name type="common">Slender pitcher plant</name>
    <dbReference type="NCBI Taxonomy" id="150966"/>
    <lineage>
        <taxon>Eukaryota</taxon>
        <taxon>Viridiplantae</taxon>
        <taxon>Streptophyta</taxon>
        <taxon>Embryophyta</taxon>
        <taxon>Tracheophyta</taxon>
        <taxon>Spermatophyta</taxon>
        <taxon>Magnoliopsida</taxon>
        <taxon>eudicotyledons</taxon>
        <taxon>Gunneridae</taxon>
        <taxon>Pentapetalae</taxon>
        <taxon>Caryophyllales</taxon>
        <taxon>Nepenthaceae</taxon>
        <taxon>Nepenthes</taxon>
    </lineage>
</organism>
<name>A0AAD3Y582_NEPGR</name>
<comment type="caution">
    <text evidence="1">The sequence shown here is derived from an EMBL/GenBank/DDBJ whole genome shotgun (WGS) entry which is preliminary data.</text>
</comment>
<proteinExistence type="predicted"/>
<dbReference type="Proteomes" id="UP001279734">
    <property type="component" value="Unassembled WGS sequence"/>
</dbReference>
<protein>
    <submittedName>
        <fullName evidence="1">Uncharacterized protein</fullName>
    </submittedName>
</protein>
<dbReference type="GO" id="GO:0007096">
    <property type="term" value="P:regulation of exit from mitosis"/>
    <property type="evidence" value="ECO:0007669"/>
    <property type="project" value="InterPro"/>
</dbReference>
<accession>A0AAD3Y582</accession>
<dbReference type="InterPro" id="IPR053729">
    <property type="entry name" value="MAD2L1BP_domain_sf"/>
</dbReference>
<gene>
    <name evidence="1" type="ORF">Nepgr_029592</name>
</gene>
<dbReference type="InterPro" id="IPR009511">
    <property type="entry name" value="MAD1/Cdc20-bound-Mad2-bd"/>
</dbReference>
<dbReference type="PANTHER" id="PTHR15681:SF1">
    <property type="entry name" value="MAD2L1-BINDING PROTEIN"/>
    <property type="match status" value="1"/>
</dbReference>
<dbReference type="GO" id="GO:0005634">
    <property type="term" value="C:nucleus"/>
    <property type="evidence" value="ECO:0007669"/>
    <property type="project" value="InterPro"/>
</dbReference>